<evidence type="ECO:0000256" key="13">
    <source>
        <dbReference type="ARBA" id="ARBA00070616"/>
    </source>
</evidence>
<dbReference type="PROSITE" id="PS50113">
    <property type="entry name" value="PAC"/>
    <property type="match status" value="1"/>
</dbReference>
<name>A0A6A7Y0E5_9HYPH</name>
<keyword evidence="4 14" id="KW-0597">Phosphoprotein</keyword>
<feature type="domain" description="PAC" evidence="18">
    <location>
        <begin position="202"/>
        <end position="261"/>
    </location>
</feature>
<dbReference type="PANTHER" id="PTHR43065:SF49">
    <property type="entry name" value="HISTIDINE KINASE"/>
    <property type="match status" value="1"/>
</dbReference>
<dbReference type="InterPro" id="IPR003661">
    <property type="entry name" value="HisK_dim/P_dom"/>
</dbReference>
<gene>
    <name evidence="19" type="ORF">F0357_05915</name>
</gene>
<dbReference type="PROSITE" id="PS50109">
    <property type="entry name" value="HIS_KIN"/>
    <property type="match status" value="1"/>
</dbReference>
<dbReference type="Gene3D" id="3.40.50.2300">
    <property type="match status" value="1"/>
</dbReference>
<dbReference type="GO" id="GO:0000155">
    <property type="term" value="F:phosphorelay sensor kinase activity"/>
    <property type="evidence" value="ECO:0007669"/>
    <property type="project" value="InterPro"/>
</dbReference>
<comment type="cofactor">
    <cofactor evidence="2">
        <name>heme</name>
        <dbReference type="ChEBI" id="CHEBI:30413"/>
    </cofactor>
</comment>
<dbReference type="PANTHER" id="PTHR43065">
    <property type="entry name" value="SENSOR HISTIDINE KINASE"/>
    <property type="match status" value="1"/>
</dbReference>
<evidence type="ECO:0000256" key="7">
    <source>
        <dbReference type="ARBA" id="ARBA00022741"/>
    </source>
</evidence>
<dbReference type="InterPro" id="IPR003594">
    <property type="entry name" value="HATPase_dom"/>
</dbReference>
<comment type="function">
    <text evidence="12">Putative oxygen sensor; modulates the activity of FixJ, a transcriptional activator of nitrogen fixation fixK gene. FixL probably acts as a kinase that phosphorylates FixJ.</text>
</comment>
<dbReference type="Gene3D" id="3.30.565.10">
    <property type="entry name" value="Histidine kinase-like ATPase, C-terminal domain"/>
    <property type="match status" value="1"/>
</dbReference>
<dbReference type="SMART" id="SM00388">
    <property type="entry name" value="HisKA"/>
    <property type="match status" value="1"/>
</dbReference>
<evidence type="ECO:0000256" key="11">
    <source>
        <dbReference type="ARBA" id="ARBA00023012"/>
    </source>
</evidence>
<dbReference type="SUPFAM" id="SSF47384">
    <property type="entry name" value="Homodimeric domain of signal transducing histidine kinase"/>
    <property type="match status" value="1"/>
</dbReference>
<reference evidence="19 20" key="1">
    <citation type="submission" date="2019-09" db="EMBL/GenBank/DDBJ databases">
        <title>Segnochrobactrum spirostomi gen. nov., sp. nov., isolated from the ciliate Spirostomum cf. yagiui and description of a novel family, Segnochrobactraceae fam. nov. within the order Rhizobiales of the class Alphaproteobacteria.</title>
        <authorList>
            <person name="Akter S."/>
            <person name="Shazib S.U.A."/>
            <person name="Shin M.K."/>
        </authorList>
    </citation>
    <scope>NUCLEOTIDE SEQUENCE [LARGE SCALE GENOMIC DNA]</scope>
    <source>
        <strain evidence="19 20">Sp-1</strain>
    </source>
</reference>
<feature type="domain" description="Histidine kinase" evidence="15">
    <location>
        <begin position="274"/>
        <end position="496"/>
    </location>
</feature>
<evidence type="ECO:0000256" key="3">
    <source>
        <dbReference type="ARBA" id="ARBA00012438"/>
    </source>
</evidence>
<dbReference type="Pfam" id="PF08447">
    <property type="entry name" value="PAS_3"/>
    <property type="match status" value="1"/>
</dbReference>
<keyword evidence="20" id="KW-1185">Reference proteome</keyword>
<evidence type="ECO:0000256" key="10">
    <source>
        <dbReference type="ARBA" id="ARBA00023004"/>
    </source>
</evidence>
<keyword evidence="8" id="KW-0418">Kinase</keyword>
<evidence type="ECO:0000256" key="12">
    <source>
        <dbReference type="ARBA" id="ARBA00059827"/>
    </source>
</evidence>
<evidence type="ECO:0000313" key="19">
    <source>
        <dbReference type="EMBL" id="MQT12205.1"/>
    </source>
</evidence>
<dbReference type="PROSITE" id="PS50110">
    <property type="entry name" value="RESPONSE_REGULATORY"/>
    <property type="match status" value="1"/>
</dbReference>
<dbReference type="Gene3D" id="1.10.287.130">
    <property type="match status" value="1"/>
</dbReference>
<keyword evidence="5" id="KW-0479">Metal-binding</keyword>
<feature type="modified residue" description="4-aspartylphosphate" evidence="14">
    <location>
        <position position="569"/>
    </location>
</feature>
<dbReference type="InterPro" id="IPR013767">
    <property type="entry name" value="PAS_fold"/>
</dbReference>
<dbReference type="SUPFAM" id="SSF55785">
    <property type="entry name" value="PYP-like sensor domain (PAS domain)"/>
    <property type="match status" value="2"/>
</dbReference>
<evidence type="ECO:0000256" key="2">
    <source>
        <dbReference type="ARBA" id="ARBA00001971"/>
    </source>
</evidence>
<dbReference type="PROSITE" id="PS50112">
    <property type="entry name" value="PAS"/>
    <property type="match status" value="2"/>
</dbReference>
<evidence type="ECO:0000259" key="15">
    <source>
        <dbReference type="PROSITE" id="PS50109"/>
    </source>
</evidence>
<keyword evidence="10" id="KW-0408">Iron</keyword>
<dbReference type="InterPro" id="IPR035965">
    <property type="entry name" value="PAS-like_dom_sf"/>
</dbReference>
<dbReference type="GO" id="GO:0005524">
    <property type="term" value="F:ATP binding"/>
    <property type="evidence" value="ECO:0007669"/>
    <property type="project" value="UniProtKB-KW"/>
</dbReference>
<feature type="domain" description="Response regulatory" evidence="16">
    <location>
        <begin position="519"/>
        <end position="634"/>
    </location>
</feature>
<comment type="caution">
    <text evidence="19">The sequence shown here is derived from an EMBL/GenBank/DDBJ whole genome shotgun (WGS) entry which is preliminary data.</text>
</comment>
<evidence type="ECO:0000256" key="5">
    <source>
        <dbReference type="ARBA" id="ARBA00022617"/>
    </source>
</evidence>
<dbReference type="RefSeq" id="WP_153486277.1">
    <property type="nucleotide sequence ID" value="NZ_VWNA01000001.1"/>
</dbReference>
<dbReference type="Pfam" id="PF00072">
    <property type="entry name" value="Response_reg"/>
    <property type="match status" value="1"/>
</dbReference>
<evidence type="ECO:0000256" key="14">
    <source>
        <dbReference type="PROSITE-ProRule" id="PRU00169"/>
    </source>
</evidence>
<dbReference type="InterPro" id="IPR011006">
    <property type="entry name" value="CheY-like_superfamily"/>
</dbReference>
<organism evidence="19 20">
    <name type="scientific">Segnochrobactrum spirostomi</name>
    <dbReference type="NCBI Taxonomy" id="2608987"/>
    <lineage>
        <taxon>Bacteria</taxon>
        <taxon>Pseudomonadati</taxon>
        <taxon>Pseudomonadota</taxon>
        <taxon>Alphaproteobacteria</taxon>
        <taxon>Hyphomicrobiales</taxon>
        <taxon>Segnochrobactraceae</taxon>
        <taxon>Segnochrobactrum</taxon>
    </lineage>
</organism>
<evidence type="ECO:0000259" key="16">
    <source>
        <dbReference type="PROSITE" id="PS50110"/>
    </source>
</evidence>
<accession>A0A6A7Y0E5</accession>
<dbReference type="FunFam" id="3.30.450.20:FF:000060">
    <property type="entry name" value="Sensor protein FixL"/>
    <property type="match status" value="1"/>
</dbReference>
<dbReference type="Pfam" id="PF00989">
    <property type="entry name" value="PAS"/>
    <property type="match status" value="1"/>
</dbReference>
<dbReference type="SUPFAM" id="SSF52172">
    <property type="entry name" value="CheY-like"/>
    <property type="match status" value="1"/>
</dbReference>
<dbReference type="SMART" id="SM00448">
    <property type="entry name" value="REC"/>
    <property type="match status" value="1"/>
</dbReference>
<dbReference type="InterPro" id="IPR000700">
    <property type="entry name" value="PAS-assoc_C"/>
</dbReference>
<evidence type="ECO:0000256" key="8">
    <source>
        <dbReference type="ARBA" id="ARBA00022777"/>
    </source>
</evidence>
<sequence>MEPRNADTDERLDAIVGVLDGANVLVHTPGGRISHWSSGCEELYGWHRDEVVGKIVHDLLATEFPEPLVDIHARLRETGVWTGNLRHRHHDGSVLWIASRWVVIDPETNREPSILQTNVDVSDLKHAQEDLAVREAQMRSIVETVPEAMVVIDERGIVTSFSATAERLFGYRANEVCGENVSLLMPSPDREAHDAYISRYLTTGERRIIGYGRVVTGRRKDGSTFPMELAIGEAVANSQRIFTGFIRDLTSRKKIEEELRQAQKMEAVGQLTGGIAHDFNNLLTVISGNLEMLEMRLSEPRQQALLREAQEAVDDGAKLIGQLLAFGRRQPLNPKLSDVGQLVANITELLRRSLGETIELKTVVNGALHQAMVDASQFQNALLNLALNARDAMPRGGRVTIEISNTFLDPDYAQMYPQVRTGDYVLVAVTDTGAGMTEEVKSHAFEPFFTTKDVGSGTGLGLSMVYGFVKQSGGHVQLYSEIGQGTSVRLFLPAVRAATTDGDREVAAAMAGIPRGHETILVVEDDPRVRRVAVARLIDTGYRVIEATNATEALAALRESPDIDLVFTDIVMPGGMTGIELAREVRVLRPEVPVLFTSGYAEPNVAGREIGEGSSWLKKPYTARELATRLRELLD</sequence>
<evidence type="ECO:0000256" key="9">
    <source>
        <dbReference type="ARBA" id="ARBA00022840"/>
    </source>
</evidence>
<evidence type="ECO:0000259" key="18">
    <source>
        <dbReference type="PROSITE" id="PS50113"/>
    </source>
</evidence>
<comment type="catalytic activity">
    <reaction evidence="1">
        <text>ATP + protein L-histidine = ADP + protein N-phospho-L-histidine.</text>
        <dbReference type="EC" id="2.7.13.3"/>
    </reaction>
</comment>
<evidence type="ECO:0000313" key="20">
    <source>
        <dbReference type="Proteomes" id="UP000332515"/>
    </source>
</evidence>
<evidence type="ECO:0000256" key="1">
    <source>
        <dbReference type="ARBA" id="ARBA00000085"/>
    </source>
</evidence>
<dbReference type="PRINTS" id="PR00344">
    <property type="entry name" value="BCTRLSENSOR"/>
</dbReference>
<evidence type="ECO:0000256" key="4">
    <source>
        <dbReference type="ARBA" id="ARBA00022553"/>
    </source>
</evidence>
<feature type="domain" description="PAS" evidence="17">
    <location>
        <begin position="134"/>
        <end position="204"/>
    </location>
</feature>
<keyword evidence="11" id="KW-0902">Two-component regulatory system</keyword>
<keyword evidence="5" id="KW-0349">Heme</keyword>
<dbReference type="InterPro" id="IPR013655">
    <property type="entry name" value="PAS_fold_3"/>
</dbReference>
<dbReference type="SMART" id="SM00091">
    <property type="entry name" value="PAS"/>
    <property type="match status" value="2"/>
</dbReference>
<dbReference type="GO" id="GO:0006355">
    <property type="term" value="P:regulation of DNA-templated transcription"/>
    <property type="evidence" value="ECO:0007669"/>
    <property type="project" value="InterPro"/>
</dbReference>
<dbReference type="Pfam" id="PF00512">
    <property type="entry name" value="HisKA"/>
    <property type="match status" value="1"/>
</dbReference>
<dbReference type="EC" id="2.7.13.3" evidence="3"/>
<dbReference type="CDD" id="cd18161">
    <property type="entry name" value="REC_hyHK_blue-like"/>
    <property type="match status" value="1"/>
</dbReference>
<dbReference type="SMART" id="SM00387">
    <property type="entry name" value="HATPase_c"/>
    <property type="match status" value="1"/>
</dbReference>
<keyword evidence="6" id="KW-0808">Transferase</keyword>
<dbReference type="CDD" id="cd00082">
    <property type="entry name" value="HisKA"/>
    <property type="match status" value="1"/>
</dbReference>
<dbReference type="Gene3D" id="3.30.450.20">
    <property type="entry name" value="PAS domain"/>
    <property type="match status" value="2"/>
</dbReference>
<dbReference type="Proteomes" id="UP000332515">
    <property type="component" value="Unassembled WGS sequence"/>
</dbReference>
<evidence type="ECO:0000256" key="6">
    <source>
        <dbReference type="ARBA" id="ARBA00022679"/>
    </source>
</evidence>
<dbReference type="CDD" id="cd00130">
    <property type="entry name" value="PAS"/>
    <property type="match status" value="2"/>
</dbReference>
<dbReference type="InterPro" id="IPR005467">
    <property type="entry name" value="His_kinase_dom"/>
</dbReference>
<dbReference type="EMBL" id="VWNA01000001">
    <property type="protein sequence ID" value="MQT12205.1"/>
    <property type="molecule type" value="Genomic_DNA"/>
</dbReference>
<protein>
    <recommendedName>
        <fullName evidence="13">Sensor protein FixL</fullName>
        <ecNumber evidence="3">2.7.13.3</ecNumber>
    </recommendedName>
</protein>
<feature type="domain" description="PAS" evidence="17">
    <location>
        <begin position="8"/>
        <end position="63"/>
    </location>
</feature>
<dbReference type="InterPro" id="IPR004358">
    <property type="entry name" value="Sig_transdc_His_kin-like_C"/>
</dbReference>
<keyword evidence="9" id="KW-0067">ATP-binding</keyword>
<dbReference type="Pfam" id="PF02518">
    <property type="entry name" value="HATPase_c"/>
    <property type="match status" value="1"/>
</dbReference>
<dbReference type="AlphaFoldDB" id="A0A6A7Y0E5"/>
<proteinExistence type="predicted"/>
<dbReference type="InterPro" id="IPR036097">
    <property type="entry name" value="HisK_dim/P_sf"/>
</dbReference>
<dbReference type="SUPFAM" id="SSF55874">
    <property type="entry name" value="ATPase domain of HSP90 chaperone/DNA topoisomerase II/histidine kinase"/>
    <property type="match status" value="1"/>
</dbReference>
<keyword evidence="7" id="KW-0547">Nucleotide-binding</keyword>
<dbReference type="NCBIfam" id="TIGR00229">
    <property type="entry name" value="sensory_box"/>
    <property type="match status" value="2"/>
</dbReference>
<evidence type="ECO:0000259" key="17">
    <source>
        <dbReference type="PROSITE" id="PS50112"/>
    </source>
</evidence>
<dbReference type="InterPro" id="IPR000014">
    <property type="entry name" value="PAS"/>
</dbReference>
<dbReference type="InterPro" id="IPR036890">
    <property type="entry name" value="HATPase_C_sf"/>
</dbReference>
<dbReference type="InterPro" id="IPR001789">
    <property type="entry name" value="Sig_transdc_resp-reg_receiver"/>
</dbReference>